<gene>
    <name evidence="1" type="ORF">WJU22_08835</name>
</gene>
<evidence type="ECO:0000313" key="2">
    <source>
        <dbReference type="Proteomes" id="UP001449657"/>
    </source>
</evidence>
<organism evidence="1 2">
    <name type="scientific">Chitinophaga caseinilytica</name>
    <dbReference type="NCBI Taxonomy" id="2267521"/>
    <lineage>
        <taxon>Bacteria</taxon>
        <taxon>Pseudomonadati</taxon>
        <taxon>Bacteroidota</taxon>
        <taxon>Chitinophagia</taxon>
        <taxon>Chitinophagales</taxon>
        <taxon>Chitinophagaceae</taxon>
        <taxon>Chitinophaga</taxon>
    </lineage>
</organism>
<dbReference type="EMBL" id="CP150096">
    <property type="protein sequence ID" value="WZN48279.1"/>
    <property type="molecule type" value="Genomic_DNA"/>
</dbReference>
<dbReference type="Proteomes" id="UP001449657">
    <property type="component" value="Chromosome"/>
</dbReference>
<name>A0ABZ2Z7R4_9BACT</name>
<accession>A0ABZ2Z7R4</accession>
<protein>
    <submittedName>
        <fullName evidence="1">Uncharacterized protein</fullName>
    </submittedName>
</protein>
<keyword evidence="2" id="KW-1185">Reference proteome</keyword>
<evidence type="ECO:0000313" key="1">
    <source>
        <dbReference type="EMBL" id="WZN48279.1"/>
    </source>
</evidence>
<dbReference type="RefSeq" id="WP_341842874.1">
    <property type="nucleotide sequence ID" value="NZ_CP149792.1"/>
</dbReference>
<reference evidence="1 2" key="1">
    <citation type="submission" date="2024-03" db="EMBL/GenBank/DDBJ databases">
        <title>Chitinophaga caseinilytica sp. nov., a casein hydrolysing bacterium isolated from forest soil.</title>
        <authorList>
            <person name="Lee D.S."/>
            <person name="Han D.M."/>
            <person name="Baek J.H."/>
            <person name="Choi D.G."/>
            <person name="Jeon J.H."/>
            <person name="Jeon C.O."/>
        </authorList>
    </citation>
    <scope>NUCLEOTIDE SEQUENCE [LARGE SCALE GENOMIC DNA]</scope>
    <source>
        <strain evidence="1 2">KACC 19118</strain>
    </source>
</reference>
<sequence>MNYEDMVKNQAGEMVENLIAETLGKKTFDIRYDYNDSEQWSVISTHTDEDNEISLRAYGADDYFLYFGYYDEDDDFHELLQELSPEIKNSIPRPLQNAMEKVLNDEQGMRLPGNFISK</sequence>
<proteinExistence type="predicted"/>